<dbReference type="Gene3D" id="3.40.50.10320">
    <property type="entry name" value="LmbE-like"/>
    <property type="match status" value="1"/>
</dbReference>
<feature type="signal peptide" evidence="3">
    <location>
        <begin position="1"/>
        <end position="34"/>
    </location>
</feature>
<feature type="domain" description="PLL-like beta propeller" evidence="4">
    <location>
        <begin position="420"/>
        <end position="588"/>
    </location>
</feature>
<dbReference type="InterPro" id="IPR024078">
    <property type="entry name" value="LmbE-like_dom_sf"/>
</dbReference>
<evidence type="ECO:0000313" key="6">
    <source>
        <dbReference type="Proteomes" id="UP000632849"/>
    </source>
</evidence>
<comment type="caution">
    <text evidence="5">The sequence shown here is derived from an EMBL/GenBank/DDBJ whole genome shotgun (WGS) entry which is preliminary data.</text>
</comment>
<dbReference type="InterPro" id="IPR003737">
    <property type="entry name" value="GlcNAc_PI_deacetylase-related"/>
</dbReference>
<organism evidence="5 6">
    <name type="scientific">Streptomyces filamentosus</name>
    <name type="common">Streptomyces roseosporus</name>
    <dbReference type="NCBI Taxonomy" id="67294"/>
    <lineage>
        <taxon>Bacteria</taxon>
        <taxon>Bacillati</taxon>
        <taxon>Actinomycetota</taxon>
        <taxon>Actinomycetes</taxon>
        <taxon>Kitasatosporales</taxon>
        <taxon>Streptomycetaceae</taxon>
        <taxon>Streptomyces</taxon>
    </lineage>
</organism>
<dbReference type="PANTHER" id="PTHR12993">
    <property type="entry name" value="N-ACETYLGLUCOSAMINYL-PHOSPHATIDYLINOSITOL DE-N-ACETYLASE-RELATED"/>
    <property type="match status" value="1"/>
</dbReference>
<dbReference type="Pfam" id="PF02585">
    <property type="entry name" value="PIG-L"/>
    <property type="match status" value="1"/>
</dbReference>
<dbReference type="SUPFAM" id="SSF102588">
    <property type="entry name" value="LmbE-like"/>
    <property type="match status" value="1"/>
</dbReference>
<dbReference type="InterPro" id="IPR058502">
    <property type="entry name" value="PLL-like_beta-prop"/>
</dbReference>
<keyword evidence="3" id="KW-0732">Signal</keyword>
<dbReference type="GO" id="GO:0016811">
    <property type="term" value="F:hydrolase activity, acting on carbon-nitrogen (but not peptide) bonds, in linear amides"/>
    <property type="evidence" value="ECO:0007669"/>
    <property type="project" value="TreeGrafter"/>
</dbReference>
<evidence type="ECO:0000256" key="3">
    <source>
        <dbReference type="SAM" id="SignalP"/>
    </source>
</evidence>
<name>A0A919EQ71_STRFL</name>
<proteinExistence type="predicted"/>
<reference evidence="5" key="2">
    <citation type="submission" date="2020-09" db="EMBL/GenBank/DDBJ databases">
        <authorList>
            <person name="Sun Q."/>
            <person name="Ohkuma M."/>
        </authorList>
    </citation>
    <scope>NUCLEOTIDE SEQUENCE</scope>
    <source>
        <strain evidence="5">JCM 4122</strain>
    </source>
</reference>
<dbReference type="Proteomes" id="UP000632849">
    <property type="component" value="Unassembled WGS sequence"/>
</dbReference>
<evidence type="ECO:0000256" key="2">
    <source>
        <dbReference type="SAM" id="MobiDB-lite"/>
    </source>
</evidence>
<dbReference type="EMBL" id="BNBE01000003">
    <property type="protein sequence ID" value="GHG16426.1"/>
    <property type="molecule type" value="Genomic_DNA"/>
</dbReference>
<protein>
    <recommendedName>
        <fullName evidence="4">PLL-like beta propeller domain-containing protein</fullName>
    </recommendedName>
</protein>
<dbReference type="AlphaFoldDB" id="A0A919EQ71"/>
<reference evidence="5" key="1">
    <citation type="journal article" date="2014" name="Int. J. Syst. Evol. Microbiol.">
        <title>Complete genome sequence of Corynebacterium casei LMG S-19264T (=DSM 44701T), isolated from a smear-ripened cheese.</title>
        <authorList>
            <consortium name="US DOE Joint Genome Institute (JGI-PGF)"/>
            <person name="Walter F."/>
            <person name="Albersmeier A."/>
            <person name="Kalinowski J."/>
            <person name="Ruckert C."/>
        </authorList>
    </citation>
    <scope>NUCLEOTIDE SEQUENCE</scope>
    <source>
        <strain evidence="5">JCM 4122</strain>
    </source>
</reference>
<feature type="compositionally biased region" description="Low complexity" evidence="2">
    <location>
        <begin position="48"/>
        <end position="74"/>
    </location>
</feature>
<evidence type="ECO:0000256" key="1">
    <source>
        <dbReference type="ARBA" id="ARBA00022833"/>
    </source>
</evidence>
<dbReference type="Pfam" id="PF26607">
    <property type="entry name" value="DUF8189"/>
    <property type="match status" value="1"/>
</dbReference>
<keyword evidence="1" id="KW-0862">Zinc</keyword>
<accession>A0A919EQ71</accession>
<keyword evidence="6" id="KW-1185">Reference proteome</keyword>
<dbReference type="PANTHER" id="PTHR12993:SF26">
    <property type="entry name" value="1D-MYO-INOSITOL 2-ACETAMIDO-2-DEOXY-ALPHA-D-GLUCOPYRANOSIDE DEACETYLASE"/>
    <property type="match status" value="1"/>
</dbReference>
<feature type="region of interest" description="Disordered" evidence="2">
    <location>
        <begin position="48"/>
        <end position="118"/>
    </location>
</feature>
<dbReference type="RefSeq" id="WP_190043703.1">
    <property type="nucleotide sequence ID" value="NZ_BNBE01000003.1"/>
</dbReference>
<feature type="chain" id="PRO_5038754706" description="PLL-like beta propeller domain-containing protein" evidence="3">
    <location>
        <begin position="35"/>
        <end position="729"/>
    </location>
</feature>
<sequence length="729" mass="74812">MPVRRLSSLIRPFRHRRSVVTAAAVAALTGGTLAGVLTATADPAHGTAAAVAQAPAPTGAPSAGTPSAGTRTPSAPDPRPSSRPGREAAREAAPAPGRGTRGEETPAEAAGRTAVPPSVVQFVSHPDDDLYFMNPDTAQSLADRTPLTTVYLTAGESNGVNARSGKAAAVTAPDKPAFAEARQNGIRAAYAEMVTGDRTSPWDRTVIPTAGGGEAELDVLRARPGVRLVWLQLREAGSTSADRPVSLRGLWQGRIAALGSQRSSGTPVAADFAYSKEQVTSTLTGLLERFRPTFVRTLDPTPGTDAKTGRLRDHQDHAYGARFVQAALARYAGLPGHPHVGVQSYMGYPNTDLPRALDSRTAEEKLRSLKTYSWLDGEDCGSPAGCGDLKASGRPSGRGWTGTVRYARGSSTGWLQPAADGGPLAFGVQDGRLAVWHREPVGGTWRGPELLPGGGLDGGVSSVRLTDGRVAVFGTRTSFEGPSGYRREVVTTEQTAPGGAFGAWRSLGTPGARDEADRTPDISAPAVAVDGTGRVSLFLRDGDHRLAGRERTPAGAWTPWRALGGADLHGDPVAATDSRGRTYAFAGTPRTVLMWTGASGGGPVAGPLPTGLPATTLALSAGPSPTGDGVRLWSRVPATGQPTAADFAGTARLAPVVAPAGGVAGFGPVSGSDVLVAARSRTGHLAVAPLSGGAWRLSGFPLAGAPAAGPDGVAALGQDGRLHWIPAPR</sequence>
<evidence type="ECO:0000313" key="5">
    <source>
        <dbReference type="EMBL" id="GHG16426.1"/>
    </source>
</evidence>
<dbReference type="SUPFAM" id="SSF89372">
    <property type="entry name" value="Fucose-specific lectin"/>
    <property type="match status" value="1"/>
</dbReference>
<dbReference type="GO" id="GO:0016137">
    <property type="term" value="P:glycoside metabolic process"/>
    <property type="evidence" value="ECO:0007669"/>
    <property type="project" value="UniProtKB-ARBA"/>
</dbReference>
<evidence type="ECO:0000259" key="4">
    <source>
        <dbReference type="Pfam" id="PF26607"/>
    </source>
</evidence>
<gene>
    <name evidence="5" type="ORF">GCM10017667_57870</name>
</gene>